<dbReference type="EMBL" id="JAHXPT010000001">
    <property type="protein sequence ID" value="MBW6408470.1"/>
    <property type="molecule type" value="Genomic_DNA"/>
</dbReference>
<gene>
    <name evidence="1" type="ORF">KYD98_00020</name>
</gene>
<organism evidence="1 2">
    <name type="scientific">Clostridium weizhouense</name>
    <dbReference type="NCBI Taxonomy" id="2859781"/>
    <lineage>
        <taxon>Bacteria</taxon>
        <taxon>Bacillati</taxon>
        <taxon>Bacillota</taxon>
        <taxon>Clostridia</taxon>
        <taxon>Eubacteriales</taxon>
        <taxon>Clostridiaceae</taxon>
        <taxon>Clostridium</taxon>
    </lineage>
</organism>
<dbReference type="Proteomes" id="UP001519921">
    <property type="component" value="Unassembled WGS sequence"/>
</dbReference>
<reference evidence="1 2" key="1">
    <citation type="submission" date="2021-07" db="EMBL/GenBank/DDBJ databases">
        <title>Clostridium weizhouense sp. nov., an anaerobic bacterium isolated from activated sludge of Petroleum wastewater.</title>
        <authorList>
            <person name="Li Q."/>
        </authorList>
    </citation>
    <scope>NUCLEOTIDE SEQUENCE [LARGE SCALE GENOMIC DNA]</scope>
    <source>
        <strain evidence="1 2">YB-6</strain>
    </source>
</reference>
<evidence type="ECO:0000313" key="1">
    <source>
        <dbReference type="EMBL" id="MBW6408470.1"/>
    </source>
</evidence>
<accession>A0ABS7AIH2</accession>
<evidence type="ECO:0000313" key="2">
    <source>
        <dbReference type="Proteomes" id="UP001519921"/>
    </source>
</evidence>
<proteinExistence type="predicted"/>
<protein>
    <submittedName>
        <fullName evidence="1">Uncharacterized protein</fullName>
    </submittedName>
</protein>
<comment type="caution">
    <text evidence="1">The sequence shown here is derived from an EMBL/GenBank/DDBJ whole genome shotgun (WGS) entry which is preliminary data.</text>
</comment>
<keyword evidence="2" id="KW-1185">Reference proteome</keyword>
<sequence>MRIKSIENGKEKSLIINAPEVRIVDVAEQFKSNDVEGALKELALGQGNIGGTALKDIEQLKEDKKEILNKVNELNTKKFNKDAVSIDNNIDILTLDTGHYCVEGAVSTKQNYPIDSGWEHITIFNSGWVNTATQQGYRDMLLIRRNGEIFLNSQGWKSNDWSGWKQLATTENSFPMINKMQWGGREGLNIDTDVVNGFQHGWQMIFIY</sequence>
<dbReference type="RefSeq" id="WP_219777539.1">
    <property type="nucleotide sequence ID" value="NZ_JAHXPT010000001.1"/>
</dbReference>
<name>A0ABS7AIH2_9CLOT</name>